<dbReference type="EMBL" id="JPLA01000012">
    <property type="protein sequence ID" value="KLD65062.1"/>
    <property type="molecule type" value="Genomic_DNA"/>
</dbReference>
<dbReference type="PATRIC" id="fig|1440762.4.peg.307"/>
<organism evidence="2 3">
    <name type="scientific">Dyella japonica DSM 16301</name>
    <dbReference type="NCBI Taxonomy" id="1440762"/>
    <lineage>
        <taxon>Bacteria</taxon>
        <taxon>Pseudomonadati</taxon>
        <taxon>Pseudomonadota</taxon>
        <taxon>Gammaproteobacteria</taxon>
        <taxon>Lysobacterales</taxon>
        <taxon>Rhodanobacteraceae</taxon>
        <taxon>Dyella</taxon>
    </lineage>
</organism>
<sequence>MACIGLLAFAGMLLVFPDVLQGVRAGIAWPKAAPMVLGALLLLIASVGLLLRRPEHGWIYAVAAITLLLGLFWLPSLRQSLWPWLAVLAACAGAIIGFRTGRGDRAAD</sequence>
<dbReference type="Proteomes" id="UP000035481">
    <property type="component" value="Unassembled WGS sequence"/>
</dbReference>
<dbReference type="AlphaFoldDB" id="A0A0G9HBI2"/>
<dbReference type="STRING" id="1440762.Y882_04845"/>
<dbReference type="OrthoDB" id="5957324at2"/>
<evidence type="ECO:0000313" key="2">
    <source>
        <dbReference type="EMBL" id="KLD65062.1"/>
    </source>
</evidence>
<proteinExistence type="predicted"/>
<comment type="caution">
    <text evidence="2">The sequence shown here is derived from an EMBL/GenBank/DDBJ whole genome shotgun (WGS) entry which is preliminary data.</text>
</comment>
<keyword evidence="1" id="KW-0472">Membrane</keyword>
<accession>A0A0G9HBI2</accession>
<evidence type="ECO:0000313" key="3">
    <source>
        <dbReference type="Proteomes" id="UP000035481"/>
    </source>
</evidence>
<feature type="transmembrane region" description="Helical" evidence="1">
    <location>
        <begin position="32"/>
        <end position="51"/>
    </location>
</feature>
<feature type="transmembrane region" description="Helical" evidence="1">
    <location>
        <begin position="81"/>
        <end position="98"/>
    </location>
</feature>
<gene>
    <name evidence="2" type="ORF">Y882_04845</name>
</gene>
<name>A0A0G9HBI2_9GAMM</name>
<protein>
    <recommendedName>
        <fullName evidence="4">DUF4175 domain-containing protein</fullName>
    </recommendedName>
</protein>
<keyword evidence="1" id="KW-1133">Transmembrane helix</keyword>
<evidence type="ECO:0000256" key="1">
    <source>
        <dbReference type="SAM" id="Phobius"/>
    </source>
</evidence>
<reference evidence="2 3" key="1">
    <citation type="journal article" date="2015" name="Antonie Van Leeuwenhoek">
        <title>A phylogenomic and molecular marker based taxonomic framework for the order Xanthomonadales: proposal to transfer the families Algiphilaceae and Solimonadaceae to the order Nevskiales ord. nov. and to create a new family within the order Xanthomonadales, the family Rhodanobacteraceae fam. nov., containing the genus Rhodanobacter and its closest relatives.</title>
        <authorList>
            <person name="Naushad S."/>
            <person name="Adeolu M."/>
            <person name="Wong S."/>
            <person name="Sohail M."/>
            <person name="Schellhorn H.E."/>
            <person name="Gupta R.S."/>
        </authorList>
    </citation>
    <scope>NUCLEOTIDE SEQUENCE [LARGE SCALE GENOMIC DNA]</scope>
    <source>
        <strain evidence="2 3">DSM 16301</strain>
    </source>
</reference>
<feature type="transmembrane region" description="Helical" evidence="1">
    <location>
        <begin position="58"/>
        <end position="75"/>
    </location>
</feature>
<keyword evidence="1" id="KW-0812">Transmembrane</keyword>
<evidence type="ECO:0008006" key="4">
    <source>
        <dbReference type="Google" id="ProtNLM"/>
    </source>
</evidence>